<keyword evidence="4" id="KW-0812">Transmembrane</keyword>
<evidence type="ECO:0000256" key="1">
    <source>
        <dbReference type="ARBA" id="ARBA00009995"/>
    </source>
</evidence>
<reference evidence="7" key="1">
    <citation type="submission" date="2025-08" db="UniProtKB">
        <authorList>
            <consortium name="RefSeq"/>
        </authorList>
    </citation>
    <scope>IDENTIFICATION</scope>
    <source>
        <strain evidence="7">14028-0561.14</strain>
        <tissue evidence="7">Whole fly</tissue>
    </source>
</reference>
<dbReference type="GO" id="GO:0008194">
    <property type="term" value="F:UDP-glycosyltransferase activity"/>
    <property type="evidence" value="ECO:0007669"/>
    <property type="project" value="InterPro"/>
</dbReference>
<comment type="similarity">
    <text evidence="1">Belongs to the UDP-glycosyltransferase family.</text>
</comment>
<feature type="signal peptide" evidence="5">
    <location>
        <begin position="1"/>
        <end position="20"/>
    </location>
</feature>
<organism evidence="6 7">
    <name type="scientific">Drosophila kikkawai</name>
    <name type="common">Fruit fly</name>
    <dbReference type="NCBI Taxonomy" id="30033"/>
    <lineage>
        <taxon>Eukaryota</taxon>
        <taxon>Metazoa</taxon>
        <taxon>Ecdysozoa</taxon>
        <taxon>Arthropoda</taxon>
        <taxon>Hexapoda</taxon>
        <taxon>Insecta</taxon>
        <taxon>Pterygota</taxon>
        <taxon>Neoptera</taxon>
        <taxon>Endopterygota</taxon>
        <taxon>Diptera</taxon>
        <taxon>Brachycera</taxon>
        <taxon>Muscomorpha</taxon>
        <taxon>Ephydroidea</taxon>
        <taxon>Drosophilidae</taxon>
        <taxon>Drosophila</taxon>
        <taxon>Sophophora</taxon>
    </lineage>
</organism>
<feature type="transmembrane region" description="Helical" evidence="4">
    <location>
        <begin position="480"/>
        <end position="499"/>
    </location>
</feature>
<dbReference type="CDD" id="cd03784">
    <property type="entry name" value="GT1_Gtf-like"/>
    <property type="match status" value="1"/>
</dbReference>
<keyword evidence="4" id="KW-1133">Transmembrane helix</keyword>
<dbReference type="InterPro" id="IPR002213">
    <property type="entry name" value="UDP_glucos_trans"/>
</dbReference>
<evidence type="ECO:0000313" key="7">
    <source>
        <dbReference type="RefSeq" id="XP_017032172.1"/>
    </source>
</evidence>
<dbReference type="RefSeq" id="XP_017032172.1">
    <property type="nucleotide sequence ID" value="XM_017176683.2"/>
</dbReference>
<dbReference type="FunFam" id="3.40.50.2000:FF:000021">
    <property type="entry name" value="UDP-glucuronosyltransferase"/>
    <property type="match status" value="1"/>
</dbReference>
<dbReference type="PANTHER" id="PTHR48043">
    <property type="entry name" value="EG:EG0003.4 PROTEIN-RELATED"/>
    <property type="match status" value="1"/>
</dbReference>
<sequence length="538" mass="61399">MFALGRCLLPLLWLTSAAHGARVLVISPFESYSQCLLITPYVQALVDRGHELTVIHAFQHCQPIGNVTYIRIFDNMNVCSEFAELTIITRSISKWEECTSLTRLMINAALNVLNNMEVRKLIQSNTTFDLLIVEPTYTDVLFGLATQFNAQLIGLSTCGADWNLNSLVGHGASMALEPLMPLGETSATSFWDRLYNWYYTTEEWLLMELVFLPKLKVVHDHFFGHLGKSFSEIRHSFSLILLNQHFSLFRARSSVPGMVEVAGLHIPKEVPKLPLDLQQFINGAEHGVIYFALGVELPATALTEERRRMLLESLELMPQRVIWKFEGEPPCAVADNIYLAKLLPQQAILAHPNVKLFISHGGMLSIIEAAYYGKPVLGMPLFFDQFRNLDVLLEEGAALQVNIDSVTGKELKEAVNRLISDPGFQENSLAISERFRDQLNHPLDVAVYWTEYVLRHRGAHHLKVSPSHVKLVEYYSLDKFLMVGIRLTLVVAIIFFILFKWKCLLSYLVRLAERFWPIYMLISFIVKIYRYFSLLFVK</sequence>
<accession>A0A6P4IT97</accession>
<dbReference type="InterPro" id="IPR050271">
    <property type="entry name" value="UDP-glycosyltransferase"/>
</dbReference>
<keyword evidence="6" id="KW-1185">Reference proteome</keyword>
<proteinExistence type="inferred from homology"/>
<dbReference type="AlphaFoldDB" id="A0A6P4IT97"/>
<evidence type="ECO:0000256" key="5">
    <source>
        <dbReference type="SAM" id="SignalP"/>
    </source>
</evidence>
<feature type="chain" id="PRO_5028094948" evidence="5">
    <location>
        <begin position="21"/>
        <end position="538"/>
    </location>
</feature>
<keyword evidence="4" id="KW-0472">Membrane</keyword>
<dbReference type="Pfam" id="PF00201">
    <property type="entry name" value="UDPGT"/>
    <property type="match status" value="1"/>
</dbReference>
<keyword evidence="5" id="KW-0732">Signal</keyword>
<evidence type="ECO:0000256" key="4">
    <source>
        <dbReference type="SAM" id="Phobius"/>
    </source>
</evidence>
<dbReference type="GeneID" id="108081484"/>
<keyword evidence="2" id="KW-0328">Glycosyltransferase</keyword>
<gene>
    <name evidence="7" type="primary">LOC108081484</name>
</gene>
<dbReference type="SUPFAM" id="SSF53756">
    <property type="entry name" value="UDP-Glycosyltransferase/glycogen phosphorylase"/>
    <property type="match status" value="1"/>
</dbReference>
<feature type="transmembrane region" description="Helical" evidence="4">
    <location>
        <begin position="511"/>
        <end position="532"/>
    </location>
</feature>
<dbReference type="Proteomes" id="UP001652661">
    <property type="component" value="Chromosome 3R"/>
</dbReference>
<evidence type="ECO:0000256" key="2">
    <source>
        <dbReference type="ARBA" id="ARBA00022676"/>
    </source>
</evidence>
<protein>
    <submittedName>
        <fullName evidence="7">UDP-glycosyltransferase UGT5-like</fullName>
    </submittedName>
</protein>
<dbReference type="PANTHER" id="PTHR48043:SF159">
    <property type="entry name" value="EG:EG0003.4 PROTEIN-RELATED"/>
    <property type="match status" value="1"/>
</dbReference>
<name>A0A6P4IT97_DROKI</name>
<dbReference type="Gene3D" id="3.40.50.2000">
    <property type="entry name" value="Glycogen Phosphorylase B"/>
    <property type="match status" value="1"/>
</dbReference>
<evidence type="ECO:0000313" key="6">
    <source>
        <dbReference type="Proteomes" id="UP001652661"/>
    </source>
</evidence>
<dbReference type="OrthoDB" id="5835829at2759"/>
<keyword evidence="3" id="KW-0808">Transferase</keyword>
<evidence type="ECO:0000256" key="3">
    <source>
        <dbReference type="ARBA" id="ARBA00022679"/>
    </source>
</evidence>